<evidence type="ECO:0000256" key="15">
    <source>
        <dbReference type="ARBA" id="ARBA00023326"/>
    </source>
</evidence>
<dbReference type="GO" id="GO:0098552">
    <property type="term" value="C:side of membrane"/>
    <property type="evidence" value="ECO:0007669"/>
    <property type="project" value="UniProtKB-KW"/>
</dbReference>
<evidence type="ECO:0000256" key="5">
    <source>
        <dbReference type="ARBA" id="ARBA00022622"/>
    </source>
</evidence>
<proteinExistence type="inferred from homology"/>
<dbReference type="InterPro" id="IPR017853">
    <property type="entry name" value="GH"/>
</dbReference>
<comment type="catalytic activity">
    <reaction evidence="1">
        <text>Random endo-hydrolysis of N-acetyl-beta-D-glucosaminide (1-&gt;4)-beta-linkages in chitin and chitodextrins.</text>
        <dbReference type="EC" id="3.2.1.14"/>
    </reaction>
</comment>
<dbReference type="EC" id="3.2.1.14" evidence="3"/>
<evidence type="ECO:0000256" key="19">
    <source>
        <dbReference type="SAM" id="SignalP"/>
    </source>
</evidence>
<feature type="transmembrane region" description="Helical" evidence="18">
    <location>
        <begin position="798"/>
        <end position="817"/>
    </location>
</feature>
<dbReference type="GO" id="GO:0005886">
    <property type="term" value="C:plasma membrane"/>
    <property type="evidence" value="ECO:0007669"/>
    <property type="project" value="UniProtKB-SubCell"/>
</dbReference>
<feature type="domain" description="GH18" evidence="20">
    <location>
        <begin position="40"/>
        <end position="354"/>
    </location>
</feature>
<evidence type="ECO:0000256" key="7">
    <source>
        <dbReference type="ARBA" id="ARBA00022729"/>
    </source>
</evidence>
<feature type="compositionally biased region" description="Low complexity" evidence="17">
    <location>
        <begin position="503"/>
        <end position="545"/>
    </location>
</feature>
<evidence type="ECO:0000256" key="16">
    <source>
        <dbReference type="ARBA" id="ARBA00025727"/>
    </source>
</evidence>
<keyword evidence="5" id="KW-0336">GPI-anchor</keyword>
<dbReference type="Gene3D" id="3.20.20.80">
    <property type="entry name" value="Glycosidases"/>
    <property type="match status" value="1"/>
</dbReference>
<dbReference type="PANTHER" id="PTHR45708:SF47">
    <property type="entry name" value="ENDOCHITINASE A"/>
    <property type="match status" value="1"/>
</dbReference>
<dbReference type="CDD" id="cd02877">
    <property type="entry name" value="GH18_hevamine_XipI_class_III"/>
    <property type="match status" value="1"/>
</dbReference>
<dbReference type="SUPFAM" id="SSF51445">
    <property type="entry name" value="(Trans)glycosidases"/>
    <property type="match status" value="1"/>
</dbReference>
<keyword evidence="8" id="KW-0378">Hydrolase</keyword>
<evidence type="ECO:0000256" key="9">
    <source>
        <dbReference type="ARBA" id="ARBA00023024"/>
    </source>
</evidence>
<keyword evidence="18" id="KW-0812">Transmembrane</keyword>
<evidence type="ECO:0000256" key="8">
    <source>
        <dbReference type="ARBA" id="ARBA00022801"/>
    </source>
</evidence>
<keyword evidence="11" id="KW-0325">Glycoprotein</keyword>
<evidence type="ECO:0000256" key="4">
    <source>
        <dbReference type="ARBA" id="ARBA00022475"/>
    </source>
</evidence>
<evidence type="ECO:0000256" key="3">
    <source>
        <dbReference type="ARBA" id="ARBA00012729"/>
    </source>
</evidence>
<keyword evidence="9" id="KW-0146">Chitin degradation</keyword>
<dbReference type="VEuPathDB" id="FungiDB:Z518_00331"/>
<accession>A0A0D2G3R1</accession>
<gene>
    <name evidence="21" type="ORF">Z518_00331</name>
</gene>
<dbReference type="InterPro" id="IPR001223">
    <property type="entry name" value="Glyco_hydro18_cat"/>
</dbReference>
<evidence type="ECO:0000256" key="17">
    <source>
        <dbReference type="SAM" id="MobiDB-lite"/>
    </source>
</evidence>
<dbReference type="PROSITE" id="PS51910">
    <property type="entry name" value="GH18_2"/>
    <property type="match status" value="1"/>
</dbReference>
<dbReference type="RefSeq" id="XP_013276388.1">
    <property type="nucleotide sequence ID" value="XM_013420934.1"/>
</dbReference>
<feature type="compositionally biased region" description="Low complexity" evidence="17">
    <location>
        <begin position="367"/>
        <end position="449"/>
    </location>
</feature>
<dbReference type="GO" id="GO:0008061">
    <property type="term" value="F:chitin binding"/>
    <property type="evidence" value="ECO:0007669"/>
    <property type="project" value="UniProtKB-KW"/>
</dbReference>
<dbReference type="Proteomes" id="UP000053617">
    <property type="component" value="Unassembled WGS sequence"/>
</dbReference>
<dbReference type="InterPro" id="IPR001579">
    <property type="entry name" value="Glyco_hydro_18_chit_AS"/>
</dbReference>
<keyword evidence="13" id="KW-0449">Lipoprotein</keyword>
<comment type="similarity">
    <text evidence="16">Belongs to the glycosyl hydrolase 18 family. Chitinase class III subfamily.</text>
</comment>
<keyword evidence="18" id="KW-1133">Transmembrane helix</keyword>
<dbReference type="GO" id="GO:0000272">
    <property type="term" value="P:polysaccharide catabolic process"/>
    <property type="evidence" value="ECO:0007669"/>
    <property type="project" value="UniProtKB-KW"/>
</dbReference>
<keyword evidence="6" id="KW-0147">Chitin-binding</keyword>
<evidence type="ECO:0000256" key="12">
    <source>
        <dbReference type="ARBA" id="ARBA00023277"/>
    </source>
</evidence>
<feature type="compositionally biased region" description="Low complexity" evidence="17">
    <location>
        <begin position="457"/>
        <end position="470"/>
    </location>
</feature>
<dbReference type="HOGENOM" id="CLU_009107_1_0_1"/>
<keyword evidence="7 19" id="KW-0732">Signal</keyword>
<keyword evidence="12" id="KW-0119">Carbohydrate metabolism</keyword>
<organism evidence="21 22">
    <name type="scientific">Rhinocladiella mackenziei CBS 650.93</name>
    <dbReference type="NCBI Taxonomy" id="1442369"/>
    <lineage>
        <taxon>Eukaryota</taxon>
        <taxon>Fungi</taxon>
        <taxon>Dikarya</taxon>
        <taxon>Ascomycota</taxon>
        <taxon>Pezizomycotina</taxon>
        <taxon>Eurotiomycetes</taxon>
        <taxon>Chaetothyriomycetidae</taxon>
        <taxon>Chaetothyriales</taxon>
        <taxon>Herpotrichiellaceae</taxon>
        <taxon>Rhinocladiella</taxon>
    </lineage>
</organism>
<dbReference type="GO" id="GO:0005576">
    <property type="term" value="C:extracellular region"/>
    <property type="evidence" value="ECO:0007669"/>
    <property type="project" value="TreeGrafter"/>
</dbReference>
<keyword evidence="4" id="KW-1003">Cell membrane</keyword>
<dbReference type="STRING" id="1442369.A0A0D2G3R1"/>
<keyword evidence="15" id="KW-0624">Polysaccharide degradation</keyword>
<dbReference type="EMBL" id="KN847475">
    <property type="protein sequence ID" value="KIX09252.1"/>
    <property type="molecule type" value="Genomic_DNA"/>
</dbReference>
<dbReference type="AlphaFoldDB" id="A0A0D2G3R1"/>
<reference evidence="21 22" key="1">
    <citation type="submission" date="2015-01" db="EMBL/GenBank/DDBJ databases">
        <title>The Genome Sequence of Rhinocladiella mackenzie CBS 650.93.</title>
        <authorList>
            <consortium name="The Broad Institute Genomics Platform"/>
            <person name="Cuomo C."/>
            <person name="de Hoog S."/>
            <person name="Gorbushina A."/>
            <person name="Stielow B."/>
            <person name="Teixiera M."/>
            <person name="Abouelleil A."/>
            <person name="Chapman S.B."/>
            <person name="Priest M."/>
            <person name="Young S.K."/>
            <person name="Wortman J."/>
            <person name="Nusbaum C."/>
            <person name="Birren B."/>
        </authorList>
    </citation>
    <scope>NUCLEOTIDE SEQUENCE [LARGE SCALE GENOMIC DNA]</scope>
    <source>
        <strain evidence="21 22">CBS 650.93</strain>
    </source>
</reference>
<dbReference type="InterPro" id="IPR045321">
    <property type="entry name" value="Cts1-like"/>
</dbReference>
<sequence length="818" mass="85074">MHSYELTASLLAVATFISSTTASPILETRSITTKRGISSPSLAVYWGNGYNQQRLADFCQDTTMDIIPIGFVNVFPDQENGPGTNYANACGGDYWVAPDGTQTQMFKTCYQIAEDIPKCQQMGKKIFASIGGASPGNFIASTDSAKAFADFLWGSFGPLQDPDLIQFPRPFGTDVIVDGFDLDIESGSNFGYADLVNELRAKFVGQPKTYYISSAPQCVVPDSHLGDAIANAPFDYVFVQYYNTNQCSARSLFNSGTLNTNTDITYGWASWLQQNSKNPGVKMFLGLPASPDAAHSSDYLNLDEAKSLIEAYACGNDYQSIFGGVMLWEATFSENNQINDKSYAANIKDLFGQLPCAPVLTTTTSATTSTTTTSALTTTTTTGAPVTTTTSTTPLSPTSTTTTTYQHPHETSTTTSGSSVITTSSTASESLVATTSSTTFETTTTSSYSLEVGPIGSTTSSSVSSSTTTSYGHPVGPTGSATSSRSLSTTTSSYSHEGGPIGSTTSSSSSSSSTSMVETTTSAYTGSYSYPVGPTGDTTASSSTTSSVTLSTSRYDWADWTTSSTTSSPFPVVDPTFSSATTTTTLSWEDWPATTTSTTSASVSDYTTTVWVTSYIDICPTGFTTRPFTLTTTVPVAPASTTAPFVWPTEPNGCPRGFTTAVTVCSVCAETVSTVTLTIPVPTVTAVETQTVVPVKPSAPIVASAQPSDYSHPVPTFTLATVTKPAETSIAPVEGSSASGLVHPAGSSNILTISLTSVAPASTGLGNSGWLAPPALSSSSVSPVSITPFTGGAAQDELPGAVLSVAVCMVVAVVGLFV</sequence>
<protein>
    <recommendedName>
        <fullName evidence="3">chitinase</fullName>
        <ecNumber evidence="3">3.2.1.14</ecNumber>
    </recommendedName>
</protein>
<evidence type="ECO:0000313" key="22">
    <source>
        <dbReference type="Proteomes" id="UP000053617"/>
    </source>
</evidence>
<dbReference type="GO" id="GO:0006032">
    <property type="term" value="P:chitin catabolic process"/>
    <property type="evidence" value="ECO:0007669"/>
    <property type="project" value="UniProtKB-KW"/>
</dbReference>
<evidence type="ECO:0000259" key="20">
    <source>
        <dbReference type="PROSITE" id="PS51910"/>
    </source>
</evidence>
<keyword evidence="10 18" id="KW-0472">Membrane</keyword>
<feature type="region of interest" description="Disordered" evidence="17">
    <location>
        <begin position="367"/>
        <end position="545"/>
    </location>
</feature>
<keyword evidence="22" id="KW-1185">Reference proteome</keyword>
<evidence type="ECO:0000256" key="13">
    <source>
        <dbReference type="ARBA" id="ARBA00023288"/>
    </source>
</evidence>
<evidence type="ECO:0000256" key="1">
    <source>
        <dbReference type="ARBA" id="ARBA00000822"/>
    </source>
</evidence>
<dbReference type="PANTHER" id="PTHR45708">
    <property type="entry name" value="ENDOCHITINASE"/>
    <property type="match status" value="1"/>
</dbReference>
<feature type="chain" id="PRO_5002258241" description="chitinase" evidence="19">
    <location>
        <begin position="23"/>
        <end position="818"/>
    </location>
</feature>
<evidence type="ECO:0000256" key="6">
    <source>
        <dbReference type="ARBA" id="ARBA00022669"/>
    </source>
</evidence>
<evidence type="ECO:0000256" key="18">
    <source>
        <dbReference type="SAM" id="Phobius"/>
    </source>
</evidence>
<feature type="signal peptide" evidence="19">
    <location>
        <begin position="1"/>
        <end position="22"/>
    </location>
</feature>
<evidence type="ECO:0000256" key="11">
    <source>
        <dbReference type="ARBA" id="ARBA00023180"/>
    </source>
</evidence>
<comment type="subcellular location">
    <subcellularLocation>
        <location evidence="2">Cell membrane</location>
        <topology evidence="2">Lipid-anchor</topology>
        <topology evidence="2">GPI-anchor</topology>
    </subcellularLocation>
</comment>
<feature type="compositionally biased region" description="Low complexity" evidence="17">
    <location>
        <begin position="478"/>
        <end position="495"/>
    </location>
</feature>
<evidence type="ECO:0000313" key="21">
    <source>
        <dbReference type="EMBL" id="KIX09252.1"/>
    </source>
</evidence>
<dbReference type="InterPro" id="IPR050542">
    <property type="entry name" value="Glycosyl_Hydrlase18_Chitinase"/>
</dbReference>
<evidence type="ECO:0000256" key="14">
    <source>
        <dbReference type="ARBA" id="ARBA00023295"/>
    </source>
</evidence>
<evidence type="ECO:0000256" key="10">
    <source>
        <dbReference type="ARBA" id="ARBA00023136"/>
    </source>
</evidence>
<dbReference type="OrthoDB" id="6020543at2759"/>
<dbReference type="PROSITE" id="PS01095">
    <property type="entry name" value="GH18_1"/>
    <property type="match status" value="1"/>
</dbReference>
<dbReference type="GeneID" id="25288402"/>
<evidence type="ECO:0000256" key="2">
    <source>
        <dbReference type="ARBA" id="ARBA00004609"/>
    </source>
</evidence>
<dbReference type="GO" id="GO:0008843">
    <property type="term" value="F:endochitinase activity"/>
    <property type="evidence" value="ECO:0007669"/>
    <property type="project" value="UniProtKB-EC"/>
</dbReference>
<keyword evidence="14" id="KW-0326">Glycosidase</keyword>
<name>A0A0D2G3R1_9EURO</name>